<feature type="signal peptide" evidence="2">
    <location>
        <begin position="1"/>
        <end position="16"/>
    </location>
</feature>
<keyword evidence="2" id="KW-0732">Signal</keyword>
<keyword evidence="1" id="KW-1133">Transmembrane helix</keyword>
<accession>A0AAD7HKB7</accession>
<proteinExistence type="predicted"/>
<sequence>MSLTMYMWMVLMGCFSLDCCSVLHAPNTPIFVVFIMYSMWLASSASNGSAT</sequence>
<feature type="chain" id="PRO_5042274879" evidence="2">
    <location>
        <begin position="17"/>
        <end position="51"/>
    </location>
</feature>
<protein>
    <submittedName>
        <fullName evidence="3">Uncharacterized protein</fullName>
    </submittedName>
</protein>
<dbReference type="AlphaFoldDB" id="A0AAD7HKB7"/>
<evidence type="ECO:0000256" key="2">
    <source>
        <dbReference type="SAM" id="SignalP"/>
    </source>
</evidence>
<feature type="transmembrane region" description="Helical" evidence="1">
    <location>
        <begin position="30"/>
        <end position="50"/>
    </location>
</feature>
<keyword evidence="1" id="KW-0472">Membrane</keyword>
<name>A0AAD7HKB7_9AGAR</name>
<comment type="caution">
    <text evidence="3">The sequence shown here is derived from an EMBL/GenBank/DDBJ whole genome shotgun (WGS) entry which is preliminary data.</text>
</comment>
<gene>
    <name evidence="3" type="ORF">B0H16DRAFT_1737601</name>
</gene>
<organism evidence="3 4">
    <name type="scientific">Mycena metata</name>
    <dbReference type="NCBI Taxonomy" id="1033252"/>
    <lineage>
        <taxon>Eukaryota</taxon>
        <taxon>Fungi</taxon>
        <taxon>Dikarya</taxon>
        <taxon>Basidiomycota</taxon>
        <taxon>Agaricomycotina</taxon>
        <taxon>Agaricomycetes</taxon>
        <taxon>Agaricomycetidae</taxon>
        <taxon>Agaricales</taxon>
        <taxon>Marasmiineae</taxon>
        <taxon>Mycenaceae</taxon>
        <taxon>Mycena</taxon>
    </lineage>
</organism>
<dbReference type="EMBL" id="JARKIB010000217">
    <property type="protein sequence ID" value="KAJ7722694.1"/>
    <property type="molecule type" value="Genomic_DNA"/>
</dbReference>
<evidence type="ECO:0000313" key="3">
    <source>
        <dbReference type="EMBL" id="KAJ7722694.1"/>
    </source>
</evidence>
<evidence type="ECO:0000256" key="1">
    <source>
        <dbReference type="SAM" id="Phobius"/>
    </source>
</evidence>
<keyword evidence="4" id="KW-1185">Reference proteome</keyword>
<dbReference type="Proteomes" id="UP001215598">
    <property type="component" value="Unassembled WGS sequence"/>
</dbReference>
<evidence type="ECO:0000313" key="4">
    <source>
        <dbReference type="Proteomes" id="UP001215598"/>
    </source>
</evidence>
<keyword evidence="1" id="KW-0812">Transmembrane</keyword>
<reference evidence="3" key="1">
    <citation type="submission" date="2023-03" db="EMBL/GenBank/DDBJ databases">
        <title>Massive genome expansion in bonnet fungi (Mycena s.s.) driven by repeated elements and novel gene families across ecological guilds.</title>
        <authorList>
            <consortium name="Lawrence Berkeley National Laboratory"/>
            <person name="Harder C.B."/>
            <person name="Miyauchi S."/>
            <person name="Viragh M."/>
            <person name="Kuo A."/>
            <person name="Thoen E."/>
            <person name="Andreopoulos B."/>
            <person name="Lu D."/>
            <person name="Skrede I."/>
            <person name="Drula E."/>
            <person name="Henrissat B."/>
            <person name="Morin E."/>
            <person name="Kohler A."/>
            <person name="Barry K."/>
            <person name="LaButti K."/>
            <person name="Morin E."/>
            <person name="Salamov A."/>
            <person name="Lipzen A."/>
            <person name="Mereny Z."/>
            <person name="Hegedus B."/>
            <person name="Baldrian P."/>
            <person name="Stursova M."/>
            <person name="Weitz H."/>
            <person name="Taylor A."/>
            <person name="Grigoriev I.V."/>
            <person name="Nagy L.G."/>
            <person name="Martin F."/>
            <person name="Kauserud H."/>
        </authorList>
    </citation>
    <scope>NUCLEOTIDE SEQUENCE</scope>
    <source>
        <strain evidence="3">CBHHK182m</strain>
    </source>
</reference>